<keyword evidence="3" id="KW-1185">Reference proteome</keyword>
<accession>A0A9D4UWX8</accession>
<evidence type="ECO:0000313" key="2">
    <source>
        <dbReference type="EMBL" id="KAI5074922.1"/>
    </source>
</evidence>
<organism evidence="2 3">
    <name type="scientific">Adiantum capillus-veneris</name>
    <name type="common">Maidenhair fern</name>
    <dbReference type="NCBI Taxonomy" id="13818"/>
    <lineage>
        <taxon>Eukaryota</taxon>
        <taxon>Viridiplantae</taxon>
        <taxon>Streptophyta</taxon>
        <taxon>Embryophyta</taxon>
        <taxon>Tracheophyta</taxon>
        <taxon>Polypodiopsida</taxon>
        <taxon>Polypodiidae</taxon>
        <taxon>Polypodiales</taxon>
        <taxon>Pteridineae</taxon>
        <taxon>Pteridaceae</taxon>
        <taxon>Vittarioideae</taxon>
        <taxon>Adiantum</taxon>
    </lineage>
</organism>
<dbReference type="AlphaFoldDB" id="A0A9D4UWX8"/>
<dbReference type="Proteomes" id="UP000886520">
    <property type="component" value="Chromosome 10"/>
</dbReference>
<evidence type="ECO:0000256" key="1">
    <source>
        <dbReference type="SAM" id="MobiDB-lite"/>
    </source>
</evidence>
<protein>
    <submittedName>
        <fullName evidence="2">Uncharacterized protein</fullName>
    </submittedName>
</protein>
<evidence type="ECO:0000313" key="3">
    <source>
        <dbReference type="Proteomes" id="UP000886520"/>
    </source>
</evidence>
<proteinExistence type="predicted"/>
<name>A0A9D4UWX8_ADICA</name>
<sequence>AWLVSAVKPSTIQEEERLVQSLLPFLACAGSVDVEESLCLVVAKFLAWIFLYDGINDDVQEGLGGVHGATDMFLKELHKVLLTREATMATLSNVADCLQAATAIDVWLAWWSELCTHLSPAYRPASLKASSATPPHPPHRSPGVRLPTSPTSTLTSAIAVSASASTPSSTSLRAASACTLT</sequence>
<dbReference type="EMBL" id="JABFUD020000010">
    <property type="protein sequence ID" value="KAI5074922.1"/>
    <property type="molecule type" value="Genomic_DNA"/>
</dbReference>
<reference evidence="2" key="1">
    <citation type="submission" date="2021-01" db="EMBL/GenBank/DDBJ databases">
        <title>Adiantum capillus-veneris genome.</title>
        <authorList>
            <person name="Fang Y."/>
            <person name="Liao Q."/>
        </authorList>
    </citation>
    <scope>NUCLEOTIDE SEQUENCE</scope>
    <source>
        <strain evidence="2">H3</strain>
        <tissue evidence="2">Leaf</tissue>
    </source>
</reference>
<gene>
    <name evidence="2" type="ORF">GOP47_0010883</name>
</gene>
<feature type="region of interest" description="Disordered" evidence="1">
    <location>
        <begin position="126"/>
        <end position="150"/>
    </location>
</feature>
<comment type="caution">
    <text evidence="2">The sequence shown here is derived from an EMBL/GenBank/DDBJ whole genome shotgun (WGS) entry which is preliminary data.</text>
</comment>
<feature type="non-terminal residue" evidence="2">
    <location>
        <position position="1"/>
    </location>
</feature>